<dbReference type="NCBIfam" id="TIGR01379">
    <property type="entry name" value="thiL"/>
    <property type="match status" value="1"/>
</dbReference>
<proteinExistence type="inferred from homology"/>
<gene>
    <name evidence="2" type="ORF">UFOPK2359_00327</name>
</gene>
<dbReference type="PIRSF" id="PIRSF005303">
    <property type="entry name" value="Thiam_monoph_kin"/>
    <property type="match status" value="1"/>
</dbReference>
<dbReference type="Gene3D" id="3.90.650.10">
    <property type="entry name" value="PurM-like C-terminal domain"/>
    <property type="match status" value="1"/>
</dbReference>
<protein>
    <submittedName>
        <fullName evidence="2">Unannotated protein</fullName>
    </submittedName>
</protein>
<dbReference type="InterPro" id="IPR006283">
    <property type="entry name" value="ThiL-like"/>
</dbReference>
<accession>A0A6J6MNK9</accession>
<dbReference type="EMBL" id="CAEZXG010000012">
    <property type="protein sequence ID" value="CAB4675657.1"/>
    <property type="molecule type" value="Genomic_DNA"/>
</dbReference>
<dbReference type="HAMAP" id="MF_02128">
    <property type="entry name" value="TMP_kinase"/>
    <property type="match status" value="1"/>
</dbReference>
<name>A0A6J6MNK9_9ZZZZ</name>
<dbReference type="GO" id="GO:0009228">
    <property type="term" value="P:thiamine biosynthetic process"/>
    <property type="evidence" value="ECO:0007669"/>
    <property type="project" value="InterPro"/>
</dbReference>
<dbReference type="SUPFAM" id="SSF56042">
    <property type="entry name" value="PurM C-terminal domain-like"/>
    <property type="match status" value="1"/>
</dbReference>
<sequence>MAFEESQVIGVLAEIFATHNPALIVGIGDDGAVVTTGSQSVITTDMAVEGVHFNTAWSGAFDIGRKIVAANLADIYAMGGEPQYLVAAVTLTGEESMEWIQDLAHGIVHEAKSCGALVVGGDLARGAIKVIALTAVGSVEKPMTRAGAGVGDSIYISSLPGWSAAGLALIGRDEYDDLEGYAREQFCSPSVDYSAAQAFRHAGATSMCDISDALVTQAAQMAMASGVRFEFDSQLFTSHSEFEALCELANKNSLDVWQWIFAGGEDHVFLATGRDLPGLRVGTVVAGSGVTGLEMKKAPDTWRHFN</sequence>
<dbReference type="CDD" id="cd02194">
    <property type="entry name" value="ThiL"/>
    <property type="match status" value="1"/>
</dbReference>
<dbReference type="PANTHER" id="PTHR30270">
    <property type="entry name" value="THIAMINE-MONOPHOSPHATE KINASE"/>
    <property type="match status" value="1"/>
</dbReference>
<dbReference type="SUPFAM" id="SSF55326">
    <property type="entry name" value="PurM N-terminal domain-like"/>
    <property type="match status" value="1"/>
</dbReference>
<organism evidence="2">
    <name type="scientific">freshwater metagenome</name>
    <dbReference type="NCBI Taxonomy" id="449393"/>
    <lineage>
        <taxon>unclassified sequences</taxon>
        <taxon>metagenomes</taxon>
        <taxon>ecological metagenomes</taxon>
    </lineage>
</organism>
<dbReference type="AlphaFoldDB" id="A0A6J6MNK9"/>
<dbReference type="InterPro" id="IPR016188">
    <property type="entry name" value="PurM-like_N"/>
</dbReference>
<dbReference type="PANTHER" id="PTHR30270:SF0">
    <property type="entry name" value="THIAMINE-MONOPHOSPHATE KINASE"/>
    <property type="match status" value="1"/>
</dbReference>
<dbReference type="Pfam" id="PF00586">
    <property type="entry name" value="AIRS"/>
    <property type="match status" value="1"/>
</dbReference>
<feature type="domain" description="PurM-like N-terminal" evidence="1">
    <location>
        <begin position="28"/>
        <end position="139"/>
    </location>
</feature>
<evidence type="ECO:0000259" key="1">
    <source>
        <dbReference type="Pfam" id="PF00586"/>
    </source>
</evidence>
<dbReference type="InterPro" id="IPR036676">
    <property type="entry name" value="PurM-like_C_sf"/>
</dbReference>
<reference evidence="2" key="1">
    <citation type="submission" date="2020-05" db="EMBL/GenBank/DDBJ databases">
        <authorList>
            <person name="Chiriac C."/>
            <person name="Salcher M."/>
            <person name="Ghai R."/>
            <person name="Kavagutti S V."/>
        </authorList>
    </citation>
    <scope>NUCLEOTIDE SEQUENCE</scope>
</reference>
<dbReference type="Gene3D" id="3.30.1330.10">
    <property type="entry name" value="PurM-like, N-terminal domain"/>
    <property type="match status" value="1"/>
</dbReference>
<dbReference type="GO" id="GO:0009030">
    <property type="term" value="F:thiamine-phosphate kinase activity"/>
    <property type="evidence" value="ECO:0007669"/>
    <property type="project" value="InterPro"/>
</dbReference>
<evidence type="ECO:0000313" key="2">
    <source>
        <dbReference type="EMBL" id="CAB4675657.1"/>
    </source>
</evidence>
<dbReference type="InterPro" id="IPR036921">
    <property type="entry name" value="PurM-like_N_sf"/>
</dbReference>